<dbReference type="SUPFAM" id="SSF51735">
    <property type="entry name" value="NAD(P)-binding Rossmann-fold domains"/>
    <property type="match status" value="1"/>
</dbReference>
<keyword evidence="6" id="KW-1185">Reference proteome</keyword>
<dbReference type="InterPro" id="IPR036291">
    <property type="entry name" value="NAD(P)-bd_dom_sf"/>
</dbReference>
<keyword evidence="5" id="KW-0812">Transmembrane</keyword>
<protein>
    <recommendedName>
        <fullName evidence="2">Dymeclin</fullName>
    </recommendedName>
</protein>
<name>A0A158PB62_ANGCA</name>
<dbReference type="AlphaFoldDB" id="A0A158PB62"/>
<dbReference type="CDD" id="cd05356">
    <property type="entry name" value="17beta-HSD1_like_SDR_c"/>
    <property type="match status" value="1"/>
</dbReference>
<keyword evidence="5" id="KW-1133">Transmembrane helix</keyword>
<dbReference type="Pfam" id="PF09742">
    <property type="entry name" value="Dymeclin"/>
    <property type="match status" value="1"/>
</dbReference>
<accession>A0A158PB62</accession>
<dbReference type="PANTHER" id="PTHR12895:SF9">
    <property type="entry name" value="DYMECLIN"/>
    <property type="match status" value="1"/>
</dbReference>
<evidence type="ECO:0000313" key="6">
    <source>
        <dbReference type="Proteomes" id="UP000035642"/>
    </source>
</evidence>
<proteinExistence type="inferred from homology"/>
<reference evidence="6" key="1">
    <citation type="submission" date="2012-09" db="EMBL/GenBank/DDBJ databases">
        <authorList>
            <person name="Martin A.A."/>
        </authorList>
    </citation>
    <scope>NUCLEOTIDE SEQUENCE</scope>
</reference>
<dbReference type="WBParaSite" id="ACAC_0001049001-mRNA-1">
    <property type="protein sequence ID" value="ACAC_0001049001-mRNA-1"/>
    <property type="gene ID" value="ACAC_0001049001"/>
</dbReference>
<dbReference type="Pfam" id="PF00106">
    <property type="entry name" value="adh_short"/>
    <property type="match status" value="1"/>
</dbReference>
<dbReference type="InterPro" id="IPR002347">
    <property type="entry name" value="SDR_fam"/>
</dbReference>
<dbReference type="PRINTS" id="PR00081">
    <property type="entry name" value="GDHRDH"/>
</dbReference>
<evidence type="ECO:0000313" key="7">
    <source>
        <dbReference type="WBParaSite" id="ACAC_0001049001-mRNA-1"/>
    </source>
</evidence>
<dbReference type="GO" id="GO:0005794">
    <property type="term" value="C:Golgi apparatus"/>
    <property type="evidence" value="ECO:0007669"/>
    <property type="project" value="TreeGrafter"/>
</dbReference>
<evidence type="ECO:0000256" key="5">
    <source>
        <dbReference type="SAM" id="Phobius"/>
    </source>
</evidence>
<dbReference type="Proteomes" id="UP000035642">
    <property type="component" value="Unassembled WGS sequence"/>
</dbReference>
<evidence type="ECO:0000256" key="2">
    <source>
        <dbReference type="ARBA" id="ARBA00015736"/>
    </source>
</evidence>
<organism evidence="6 7">
    <name type="scientific">Angiostrongylus cantonensis</name>
    <name type="common">Rat lungworm</name>
    <dbReference type="NCBI Taxonomy" id="6313"/>
    <lineage>
        <taxon>Eukaryota</taxon>
        <taxon>Metazoa</taxon>
        <taxon>Ecdysozoa</taxon>
        <taxon>Nematoda</taxon>
        <taxon>Chromadorea</taxon>
        <taxon>Rhabditida</taxon>
        <taxon>Rhabditina</taxon>
        <taxon>Rhabditomorpha</taxon>
        <taxon>Strongyloidea</taxon>
        <taxon>Metastrongylidae</taxon>
        <taxon>Angiostrongylus</taxon>
    </lineage>
</organism>
<evidence type="ECO:0000256" key="3">
    <source>
        <dbReference type="ARBA" id="ARBA00022707"/>
    </source>
</evidence>
<feature type="transmembrane region" description="Helical" evidence="5">
    <location>
        <begin position="765"/>
        <end position="785"/>
    </location>
</feature>
<keyword evidence="3" id="KW-0519">Myristate</keyword>
<dbReference type="PANTHER" id="PTHR12895">
    <property type="entry name" value="DYMECLIN"/>
    <property type="match status" value="1"/>
</dbReference>
<evidence type="ECO:0000256" key="4">
    <source>
        <dbReference type="ARBA" id="ARBA00023288"/>
    </source>
</evidence>
<comment type="similarity">
    <text evidence="1">Belongs to the dymeclin family.</text>
</comment>
<dbReference type="GO" id="GO:0007030">
    <property type="term" value="P:Golgi organization"/>
    <property type="evidence" value="ECO:0007669"/>
    <property type="project" value="TreeGrafter"/>
</dbReference>
<dbReference type="Gene3D" id="3.40.50.720">
    <property type="entry name" value="NAD(P)-binding Rossmann-like Domain"/>
    <property type="match status" value="1"/>
</dbReference>
<dbReference type="STRING" id="6313.A0A158PB62"/>
<evidence type="ECO:0000256" key="1">
    <source>
        <dbReference type="ARBA" id="ARBA00010603"/>
    </source>
</evidence>
<dbReference type="InterPro" id="IPR019142">
    <property type="entry name" value="Dymeclin"/>
</dbReference>
<sequence length="816" mass="92087">MTESEFVKTFASSVSAGSSSVAESENDSDCEWQYSNTAEKLLGTLIDILAELPVNGSTMAIHVECVKCLIVILSSQLYNETVVNTSVVFSYFIIGACSRRAAVLTKSLLYNYLVHNNEYYPLKKTNEGSIVLQIAASFWSLVQAATSEEEDPGTIQDYPLTLGSLSILLLLNLACHHPAKGCNPFKETLALFQNSQEVSSLVAEKATFKLDYNSLYERLCATACQEPPMLLLYLLLHRNSGFRNFVLSRINLENLVLPVLKILHDGVASLSSNSHHMYLALIVMLILSEDDFFCKIIHETMIHDVNWLDSDRPVREISLGGLCVMVFVRTVHKNAIRMRDRYLHTNCLAALANMSSCFKNLSPIVCQKLVSLLELLTKRHVKMVEHMRQGSEQEPADGKSPFYHDDVTALEEGIRTLLEIINSALCGNLRSNPHLIYTLLYHRCLFDSYQHHPMFQDLLKNIMLVISHFSSKVVHVKAGDGAAMMEVIEKEAVVLPTDRLTKFPELRFRYVEDENTVDFFVPYVWRLTIQHSTIIFDRARVKLFNAQLLTTNTTIFVLIKVIFIYLVAPLFYTPNLKPYVNRWTVVTGGTDGIGKAYTIELAKRGLRKFILIGRNQTKLSDIKTFLELSYGCRVKTYLFDFDTNDFDELRKSLSDIDVGFAVNSVGVGRDNLERYGDNPDADRKILKVNGLGAAEFLSLILPPMEKSGGGQIVVLSSSQGYRPIPLLAAYSASKALLSFLCECVDREYKTISVQCLTPALVATKMVYIELLVMQLFPWTILKYLIMPIYYYHRRRMIIHHAALAQKQTVTRTSANA</sequence>
<reference evidence="7" key="2">
    <citation type="submission" date="2016-04" db="UniProtKB">
        <authorList>
            <consortium name="WormBaseParasite"/>
        </authorList>
    </citation>
    <scope>IDENTIFICATION</scope>
</reference>
<keyword evidence="4" id="KW-0449">Lipoprotein</keyword>
<keyword evidence="5" id="KW-0472">Membrane</keyword>